<feature type="transmembrane region" description="Helical" evidence="1">
    <location>
        <begin position="20"/>
        <end position="42"/>
    </location>
</feature>
<dbReference type="EMBL" id="CP046171">
    <property type="protein sequence ID" value="QIS01556.1"/>
    <property type="molecule type" value="Genomic_DNA"/>
</dbReference>
<dbReference type="AlphaFoldDB" id="A0A6G9XKW5"/>
<accession>A0A6G9XKW5</accession>
<organism evidence="2 3">
    <name type="scientific">Nocardia brasiliensis</name>
    <dbReference type="NCBI Taxonomy" id="37326"/>
    <lineage>
        <taxon>Bacteria</taxon>
        <taxon>Bacillati</taxon>
        <taxon>Actinomycetota</taxon>
        <taxon>Actinomycetes</taxon>
        <taxon>Mycobacteriales</taxon>
        <taxon>Nocardiaceae</taxon>
        <taxon>Nocardia</taxon>
    </lineage>
</organism>
<sequence length="76" mass="8275">MTNPSVPPPSRKPGDWLLQVALSLFALGLLAIFAIFLIPVLSDSKPGLWLYFSAMLLPLGLLLAVVYALRAGRRAR</sequence>
<feature type="transmembrane region" description="Helical" evidence="1">
    <location>
        <begin position="48"/>
        <end position="69"/>
    </location>
</feature>
<dbReference type="Proteomes" id="UP000501705">
    <property type="component" value="Chromosome"/>
</dbReference>
<evidence type="ECO:0000313" key="3">
    <source>
        <dbReference type="Proteomes" id="UP000501705"/>
    </source>
</evidence>
<evidence type="ECO:0000256" key="1">
    <source>
        <dbReference type="SAM" id="Phobius"/>
    </source>
</evidence>
<keyword evidence="1" id="KW-0472">Membrane</keyword>
<gene>
    <name evidence="2" type="ORF">F5X71_03815</name>
</gene>
<proteinExistence type="predicted"/>
<keyword evidence="1" id="KW-0812">Transmembrane</keyword>
<evidence type="ECO:0000313" key="2">
    <source>
        <dbReference type="EMBL" id="QIS01556.1"/>
    </source>
</evidence>
<keyword evidence="1" id="KW-1133">Transmembrane helix</keyword>
<name>A0A6G9XKW5_NOCBR</name>
<reference evidence="2 3" key="1">
    <citation type="journal article" date="2019" name="ACS Chem. Biol.">
        <title>Identification and Mobilization of a Cryptic Antibiotic Biosynthesis Gene Locus from a Human-Pathogenic Nocardia Isolate.</title>
        <authorList>
            <person name="Herisse M."/>
            <person name="Ishida K."/>
            <person name="Porter J.L."/>
            <person name="Howden B."/>
            <person name="Hertweck C."/>
            <person name="Stinear T.P."/>
            <person name="Pidot S.J."/>
        </authorList>
    </citation>
    <scope>NUCLEOTIDE SEQUENCE [LARGE SCALE GENOMIC DNA]</scope>
    <source>
        <strain evidence="2 3">AUSMDU00024985</strain>
    </source>
</reference>
<protein>
    <submittedName>
        <fullName evidence="2">Uncharacterized protein</fullName>
    </submittedName>
</protein>
<dbReference type="RefSeq" id="WP_167460695.1">
    <property type="nucleotide sequence ID" value="NZ_CP046171.1"/>
</dbReference>